<dbReference type="InterPro" id="IPR050266">
    <property type="entry name" value="AB_hydrolase_sf"/>
</dbReference>
<evidence type="ECO:0000313" key="3">
    <source>
        <dbReference type="EMBL" id="WUX40069.1"/>
    </source>
</evidence>
<protein>
    <submittedName>
        <fullName evidence="3">Alpha/beta hydrolase</fullName>
    </submittedName>
</protein>
<dbReference type="RefSeq" id="WP_329358207.1">
    <property type="nucleotide sequence ID" value="NZ_CP109490.1"/>
</dbReference>
<dbReference type="Pfam" id="PF12697">
    <property type="entry name" value="Abhydrolase_6"/>
    <property type="match status" value="1"/>
</dbReference>
<dbReference type="PANTHER" id="PTHR43798:SF33">
    <property type="entry name" value="HYDROLASE, PUTATIVE (AFU_ORTHOLOGUE AFUA_2G14860)-RELATED"/>
    <property type="match status" value="1"/>
</dbReference>
<name>A0ABZ1ZRX0_STRAQ</name>
<gene>
    <name evidence="3" type="ORF">OG367_29375</name>
</gene>
<dbReference type="SUPFAM" id="SSF53474">
    <property type="entry name" value="alpha/beta-Hydrolases"/>
    <property type="match status" value="1"/>
</dbReference>
<evidence type="ECO:0000256" key="1">
    <source>
        <dbReference type="SAM" id="MobiDB-lite"/>
    </source>
</evidence>
<feature type="region of interest" description="Disordered" evidence="1">
    <location>
        <begin position="36"/>
        <end position="58"/>
    </location>
</feature>
<dbReference type="Gene3D" id="3.40.50.1820">
    <property type="entry name" value="alpha/beta hydrolase"/>
    <property type="match status" value="1"/>
</dbReference>
<proteinExistence type="predicted"/>
<evidence type="ECO:0000259" key="2">
    <source>
        <dbReference type="Pfam" id="PF12697"/>
    </source>
</evidence>
<evidence type="ECO:0000313" key="4">
    <source>
        <dbReference type="Proteomes" id="UP001431926"/>
    </source>
</evidence>
<dbReference type="GO" id="GO:0016787">
    <property type="term" value="F:hydrolase activity"/>
    <property type="evidence" value="ECO:0007669"/>
    <property type="project" value="UniProtKB-KW"/>
</dbReference>
<keyword evidence="3" id="KW-0378">Hydrolase</keyword>
<reference evidence="3" key="1">
    <citation type="submission" date="2022-10" db="EMBL/GenBank/DDBJ databases">
        <title>The complete genomes of actinobacterial strains from the NBC collection.</title>
        <authorList>
            <person name="Joergensen T.S."/>
            <person name="Alvarez Arevalo M."/>
            <person name="Sterndorff E.B."/>
            <person name="Faurdal D."/>
            <person name="Vuksanovic O."/>
            <person name="Mourched A.-S."/>
            <person name="Charusanti P."/>
            <person name="Shaw S."/>
            <person name="Blin K."/>
            <person name="Weber T."/>
        </authorList>
    </citation>
    <scope>NUCLEOTIDE SEQUENCE</scope>
    <source>
        <strain evidence="3">NBC_01436</strain>
    </source>
</reference>
<feature type="domain" description="AB hydrolase-1" evidence="2">
    <location>
        <begin position="65"/>
        <end position="294"/>
    </location>
</feature>
<dbReference type="EMBL" id="CP109491">
    <property type="protein sequence ID" value="WUX40069.1"/>
    <property type="molecule type" value="Genomic_DNA"/>
</dbReference>
<sequence length="309" mass="32968">MPPSPSPGSAGAPRIAPPSASFLAAYDEVLTARWPEGTTTSRIPTPYGTTHVTSHGPADAPAPPVVLLPGGGATSTVWHAQAAHLGRKRRVHAVDLIGEPGRSTPGDRLIRTVADLTGWLGAVLEALSAEADGRRPVLAGHSYGAWIALHHALHVGPRHLAGLVLVDPTQCFTGFRPGYLLHALPLLLRPTPRRARAFLTWETSGADLDADWLRLYEEGARFPAVRPVTGPRPDREALRELAVPTLVLLAEHGRALDPVRTARAVDRTLPHASTYPIPGATHHTLPLDTTAAAEINRRLDTFLIALPAE</sequence>
<dbReference type="PANTHER" id="PTHR43798">
    <property type="entry name" value="MONOACYLGLYCEROL LIPASE"/>
    <property type="match status" value="1"/>
</dbReference>
<organism evidence="3 4">
    <name type="scientific">Streptomyces anulatus</name>
    <name type="common">Streptomyces chrysomallus</name>
    <dbReference type="NCBI Taxonomy" id="1892"/>
    <lineage>
        <taxon>Bacteria</taxon>
        <taxon>Bacillati</taxon>
        <taxon>Actinomycetota</taxon>
        <taxon>Actinomycetes</taxon>
        <taxon>Kitasatosporales</taxon>
        <taxon>Streptomycetaceae</taxon>
        <taxon>Streptomyces</taxon>
    </lineage>
</organism>
<dbReference type="InterPro" id="IPR029058">
    <property type="entry name" value="AB_hydrolase_fold"/>
</dbReference>
<accession>A0ABZ1ZRX0</accession>
<keyword evidence="4" id="KW-1185">Reference proteome</keyword>
<dbReference type="Proteomes" id="UP001431926">
    <property type="component" value="Chromosome"/>
</dbReference>
<dbReference type="InterPro" id="IPR000073">
    <property type="entry name" value="AB_hydrolase_1"/>
</dbReference>
<feature type="compositionally biased region" description="Polar residues" evidence="1">
    <location>
        <begin position="37"/>
        <end position="53"/>
    </location>
</feature>